<dbReference type="InterPro" id="IPR051606">
    <property type="entry name" value="Polyketide_Oxido-like"/>
</dbReference>
<evidence type="ECO:0000313" key="3">
    <source>
        <dbReference type="Proteomes" id="UP000552644"/>
    </source>
</evidence>
<organism evidence="2 3">
    <name type="scientific">Streptosporangium saharense</name>
    <dbReference type="NCBI Taxonomy" id="1706840"/>
    <lineage>
        <taxon>Bacteria</taxon>
        <taxon>Bacillati</taxon>
        <taxon>Actinomycetota</taxon>
        <taxon>Actinomycetes</taxon>
        <taxon>Streptosporangiales</taxon>
        <taxon>Streptosporangiaceae</taxon>
        <taxon>Streptosporangium</taxon>
    </lineage>
</organism>
<dbReference type="RefSeq" id="WP_184712343.1">
    <property type="nucleotide sequence ID" value="NZ_JACHJP010000001.1"/>
</dbReference>
<name>A0A7W7QHF6_9ACTN</name>
<gene>
    <name evidence="2" type="ORF">FHS44_000656</name>
</gene>
<reference evidence="2 3" key="1">
    <citation type="submission" date="2020-08" db="EMBL/GenBank/DDBJ databases">
        <title>Genomic Encyclopedia of Type Strains, Phase III (KMG-III): the genomes of soil and plant-associated and newly described type strains.</title>
        <authorList>
            <person name="Whitman W."/>
        </authorList>
    </citation>
    <scope>NUCLEOTIDE SEQUENCE [LARGE SCALE GENOMIC DNA]</scope>
    <source>
        <strain evidence="2 3">CECT 8840</strain>
    </source>
</reference>
<evidence type="ECO:0000259" key="1">
    <source>
        <dbReference type="Pfam" id="PF13460"/>
    </source>
</evidence>
<dbReference type="PANTHER" id="PTHR43355:SF2">
    <property type="entry name" value="FLAVIN REDUCTASE (NADPH)"/>
    <property type="match status" value="1"/>
</dbReference>
<dbReference type="Proteomes" id="UP000552644">
    <property type="component" value="Unassembled WGS sequence"/>
</dbReference>
<dbReference type="EMBL" id="JACHJP010000001">
    <property type="protein sequence ID" value="MBB4913584.1"/>
    <property type="molecule type" value="Genomic_DNA"/>
</dbReference>
<dbReference type="SUPFAM" id="SSF51735">
    <property type="entry name" value="NAD(P)-binding Rossmann-fold domains"/>
    <property type="match status" value="1"/>
</dbReference>
<dbReference type="Pfam" id="PF13460">
    <property type="entry name" value="NAD_binding_10"/>
    <property type="match status" value="1"/>
</dbReference>
<dbReference type="InterPro" id="IPR016040">
    <property type="entry name" value="NAD(P)-bd_dom"/>
</dbReference>
<proteinExistence type="predicted"/>
<keyword evidence="3" id="KW-1185">Reference proteome</keyword>
<dbReference type="PANTHER" id="PTHR43355">
    <property type="entry name" value="FLAVIN REDUCTASE (NADPH)"/>
    <property type="match status" value="1"/>
</dbReference>
<sequence length="214" mass="21694">MSRIVVFGAGGNAGRRVVAEAVSRGHAVTAVVRDPGGHEGLRGDGVTLVAGDVTRAQSVAAVAAGHDAVVSTVYRADVPADEFYTAAAEALVAGLTKAGVERLVTVGIGTALEVAPGVAVHDAPDFPEEYRRFSVGHASEIAVLSGSELDWVVVTPPPVVLDAEAERTGTYRTGGVAVLSAEEGAGAFSYADLAVALVDEATGRRHTRAVVAVA</sequence>
<comment type="caution">
    <text evidence="2">The sequence shown here is derived from an EMBL/GenBank/DDBJ whole genome shotgun (WGS) entry which is preliminary data.</text>
</comment>
<dbReference type="InterPro" id="IPR036291">
    <property type="entry name" value="NAD(P)-bd_dom_sf"/>
</dbReference>
<evidence type="ECO:0000313" key="2">
    <source>
        <dbReference type="EMBL" id="MBB4913584.1"/>
    </source>
</evidence>
<feature type="domain" description="NAD(P)-binding" evidence="1">
    <location>
        <begin position="8"/>
        <end position="199"/>
    </location>
</feature>
<protein>
    <recommendedName>
        <fullName evidence="1">NAD(P)-binding domain-containing protein</fullName>
    </recommendedName>
</protein>
<dbReference type="Gene3D" id="3.40.50.720">
    <property type="entry name" value="NAD(P)-binding Rossmann-like Domain"/>
    <property type="match status" value="1"/>
</dbReference>
<dbReference type="AlphaFoldDB" id="A0A7W7QHF6"/>
<accession>A0A7W7QHF6</accession>
<dbReference type="GO" id="GO:0016646">
    <property type="term" value="F:oxidoreductase activity, acting on the CH-NH group of donors, NAD or NADP as acceptor"/>
    <property type="evidence" value="ECO:0007669"/>
    <property type="project" value="TreeGrafter"/>
</dbReference>